<name>A0A8T3C301_DENNO</name>
<feature type="region of interest" description="Disordered" evidence="1">
    <location>
        <begin position="105"/>
        <end position="124"/>
    </location>
</feature>
<gene>
    <name evidence="2" type="ORF">KFK09_003421</name>
</gene>
<reference evidence="2" key="1">
    <citation type="journal article" date="2022" name="Front. Genet.">
        <title>Chromosome-Scale Assembly of the Dendrobium nobile Genome Provides Insights Into the Molecular Mechanism of the Biosynthesis of the Medicinal Active Ingredient of Dendrobium.</title>
        <authorList>
            <person name="Xu Q."/>
            <person name="Niu S.-C."/>
            <person name="Li K.-L."/>
            <person name="Zheng P.-J."/>
            <person name="Zhang X.-J."/>
            <person name="Jia Y."/>
            <person name="Liu Y."/>
            <person name="Niu Y.-X."/>
            <person name="Yu L.-H."/>
            <person name="Chen D.-F."/>
            <person name="Zhang G.-Q."/>
        </authorList>
    </citation>
    <scope>NUCLEOTIDE SEQUENCE</scope>
    <source>
        <tissue evidence="2">Leaf</tissue>
    </source>
</reference>
<accession>A0A8T3C301</accession>
<evidence type="ECO:0000256" key="1">
    <source>
        <dbReference type="SAM" id="MobiDB-lite"/>
    </source>
</evidence>
<evidence type="ECO:0000313" key="3">
    <source>
        <dbReference type="Proteomes" id="UP000829196"/>
    </source>
</evidence>
<proteinExistence type="predicted"/>
<dbReference type="AlphaFoldDB" id="A0A8T3C301"/>
<dbReference type="Proteomes" id="UP000829196">
    <property type="component" value="Unassembled WGS sequence"/>
</dbReference>
<evidence type="ECO:0000313" key="2">
    <source>
        <dbReference type="EMBL" id="KAI0524057.1"/>
    </source>
</evidence>
<protein>
    <submittedName>
        <fullName evidence="2">Uncharacterized protein</fullName>
    </submittedName>
</protein>
<dbReference type="EMBL" id="JAGYWB010000004">
    <property type="protein sequence ID" value="KAI0524057.1"/>
    <property type="molecule type" value="Genomic_DNA"/>
</dbReference>
<organism evidence="2 3">
    <name type="scientific">Dendrobium nobile</name>
    <name type="common">Orchid</name>
    <dbReference type="NCBI Taxonomy" id="94219"/>
    <lineage>
        <taxon>Eukaryota</taxon>
        <taxon>Viridiplantae</taxon>
        <taxon>Streptophyta</taxon>
        <taxon>Embryophyta</taxon>
        <taxon>Tracheophyta</taxon>
        <taxon>Spermatophyta</taxon>
        <taxon>Magnoliopsida</taxon>
        <taxon>Liliopsida</taxon>
        <taxon>Asparagales</taxon>
        <taxon>Orchidaceae</taxon>
        <taxon>Epidendroideae</taxon>
        <taxon>Malaxideae</taxon>
        <taxon>Dendrobiinae</taxon>
        <taxon>Dendrobium</taxon>
    </lineage>
</organism>
<comment type="caution">
    <text evidence="2">The sequence shown here is derived from an EMBL/GenBank/DDBJ whole genome shotgun (WGS) entry which is preliminary data.</text>
</comment>
<sequence>MPCLICRRSGSSSFQGPNNSLSSPLRRSSCLFSWILMLLAKGSPLSLPGSIFGLLDAGRRDLHLRPPSIPYLLAPDQLLSFVDLQPSNRLLSRLGLDAELLPTTTTAPATPCQPRPPNHRPFSRQLNRRVPGAAKLNGGAQIGQNQTKNKERIMDSHLRLEQKCEGRSLVDWSFSKLSCCPFFFREI</sequence>
<keyword evidence="3" id="KW-1185">Reference proteome</keyword>